<dbReference type="AlphaFoldDB" id="A0AAV7TN27"/>
<reference evidence="2" key="1">
    <citation type="journal article" date="2022" name="bioRxiv">
        <title>Sequencing and chromosome-scale assembly of the giantPleurodeles waltlgenome.</title>
        <authorList>
            <person name="Brown T."/>
            <person name="Elewa A."/>
            <person name="Iarovenko S."/>
            <person name="Subramanian E."/>
            <person name="Araus A.J."/>
            <person name="Petzold A."/>
            <person name="Susuki M."/>
            <person name="Suzuki K.-i.T."/>
            <person name="Hayashi T."/>
            <person name="Toyoda A."/>
            <person name="Oliveira C."/>
            <person name="Osipova E."/>
            <person name="Leigh N.D."/>
            <person name="Simon A."/>
            <person name="Yun M.H."/>
        </authorList>
    </citation>
    <scope>NUCLEOTIDE SEQUENCE</scope>
    <source>
        <strain evidence="2">20211129_DDA</strain>
        <tissue evidence="2">Liver</tissue>
    </source>
</reference>
<evidence type="ECO:0000313" key="3">
    <source>
        <dbReference type="Proteomes" id="UP001066276"/>
    </source>
</evidence>
<dbReference type="EMBL" id="JANPWB010000006">
    <property type="protein sequence ID" value="KAJ1177871.1"/>
    <property type="molecule type" value="Genomic_DNA"/>
</dbReference>
<protein>
    <submittedName>
        <fullName evidence="2">Uncharacterized protein</fullName>
    </submittedName>
</protein>
<gene>
    <name evidence="2" type="ORF">NDU88_003123</name>
</gene>
<feature type="region of interest" description="Disordered" evidence="1">
    <location>
        <begin position="130"/>
        <end position="211"/>
    </location>
</feature>
<keyword evidence="3" id="KW-1185">Reference proteome</keyword>
<comment type="caution">
    <text evidence="2">The sequence shown here is derived from an EMBL/GenBank/DDBJ whole genome shotgun (WGS) entry which is preliminary data.</text>
</comment>
<evidence type="ECO:0000313" key="2">
    <source>
        <dbReference type="EMBL" id="KAJ1177871.1"/>
    </source>
</evidence>
<dbReference type="Proteomes" id="UP001066276">
    <property type="component" value="Chromosome 3_2"/>
</dbReference>
<feature type="compositionally biased region" description="Basic and acidic residues" evidence="1">
    <location>
        <begin position="158"/>
        <end position="170"/>
    </location>
</feature>
<sequence length="211" mass="22322">MCGGTVFGKLADLVLGGHPMSRSGQRAHPSSLHSTPSAVDAASAGPQALVAVVGVLQRGAGEYREEKVVLPMEGRLTAGPTVQRGSTDDARHQPRSSYSKGSARPSPASRHCRGSQVWVPTTRRVRAAVQETVRGGGGGATGESTQRSSRSAPARSGPNREQHWARRVREAAAPSSTIGRTPAASVHRGTQVRDTLRDRCCRGVDQQHPQR</sequence>
<evidence type="ECO:0000256" key="1">
    <source>
        <dbReference type="SAM" id="MobiDB-lite"/>
    </source>
</evidence>
<name>A0AAV7TN27_PLEWA</name>
<feature type="compositionally biased region" description="Low complexity" evidence="1">
    <location>
        <begin position="147"/>
        <end position="157"/>
    </location>
</feature>
<organism evidence="2 3">
    <name type="scientific">Pleurodeles waltl</name>
    <name type="common">Iberian ribbed newt</name>
    <dbReference type="NCBI Taxonomy" id="8319"/>
    <lineage>
        <taxon>Eukaryota</taxon>
        <taxon>Metazoa</taxon>
        <taxon>Chordata</taxon>
        <taxon>Craniata</taxon>
        <taxon>Vertebrata</taxon>
        <taxon>Euteleostomi</taxon>
        <taxon>Amphibia</taxon>
        <taxon>Batrachia</taxon>
        <taxon>Caudata</taxon>
        <taxon>Salamandroidea</taxon>
        <taxon>Salamandridae</taxon>
        <taxon>Pleurodelinae</taxon>
        <taxon>Pleurodeles</taxon>
    </lineage>
</organism>
<feature type="region of interest" description="Disordered" evidence="1">
    <location>
        <begin position="18"/>
        <end position="40"/>
    </location>
</feature>
<feature type="region of interest" description="Disordered" evidence="1">
    <location>
        <begin position="72"/>
        <end position="117"/>
    </location>
</feature>
<accession>A0AAV7TN27</accession>
<proteinExistence type="predicted"/>